<dbReference type="InterPro" id="IPR000618">
    <property type="entry name" value="Insect_cuticle"/>
</dbReference>
<dbReference type="AlphaFoldDB" id="A0A8S4RJN9"/>
<comment type="caution">
    <text evidence="5">The sequence shown here is derived from an EMBL/GenBank/DDBJ whole genome shotgun (WGS) entry which is preliminary data.</text>
</comment>
<dbReference type="Proteomes" id="UP000838756">
    <property type="component" value="Unassembled WGS sequence"/>
</dbReference>
<dbReference type="InterPro" id="IPR031311">
    <property type="entry name" value="CHIT_BIND_RR_consensus"/>
</dbReference>
<accession>A0A8S4RJN9</accession>
<evidence type="ECO:0000256" key="3">
    <source>
        <dbReference type="PROSITE-ProRule" id="PRU00497"/>
    </source>
</evidence>
<protein>
    <submittedName>
        <fullName evidence="5">Jg9509 protein</fullName>
    </submittedName>
</protein>
<dbReference type="PANTHER" id="PTHR10380:SF192">
    <property type="entry name" value="GEO02312P1"/>
    <property type="match status" value="1"/>
</dbReference>
<dbReference type="PROSITE" id="PS51155">
    <property type="entry name" value="CHIT_BIND_RR_2"/>
    <property type="match status" value="1"/>
</dbReference>
<dbReference type="GO" id="GO:0062129">
    <property type="term" value="C:chitin-based extracellular matrix"/>
    <property type="evidence" value="ECO:0007669"/>
    <property type="project" value="TreeGrafter"/>
</dbReference>
<evidence type="ECO:0000313" key="5">
    <source>
        <dbReference type="EMBL" id="CAH2237017.1"/>
    </source>
</evidence>
<dbReference type="PANTHER" id="PTHR10380">
    <property type="entry name" value="CUTICLE PROTEIN"/>
    <property type="match status" value="1"/>
</dbReference>
<dbReference type="InterPro" id="IPR050468">
    <property type="entry name" value="Cuticle_Struct_Prot"/>
</dbReference>
<dbReference type="PROSITE" id="PS00233">
    <property type="entry name" value="CHIT_BIND_RR_1"/>
    <property type="match status" value="1"/>
</dbReference>
<evidence type="ECO:0000256" key="2">
    <source>
        <dbReference type="ARBA" id="ARBA00022729"/>
    </source>
</evidence>
<evidence type="ECO:0000256" key="4">
    <source>
        <dbReference type="SAM" id="SignalP"/>
    </source>
</evidence>
<keyword evidence="2 4" id="KW-0732">Signal</keyword>
<feature type="signal peptide" evidence="4">
    <location>
        <begin position="1"/>
        <end position="15"/>
    </location>
</feature>
<gene>
    <name evidence="5" type="primary">jg9509</name>
    <name evidence="5" type="ORF">PAEG_LOCUS14333</name>
</gene>
<feature type="chain" id="PRO_5035895697" evidence="4">
    <location>
        <begin position="16"/>
        <end position="118"/>
    </location>
</feature>
<organism evidence="5 6">
    <name type="scientific">Pararge aegeria aegeria</name>
    <dbReference type="NCBI Taxonomy" id="348720"/>
    <lineage>
        <taxon>Eukaryota</taxon>
        <taxon>Metazoa</taxon>
        <taxon>Ecdysozoa</taxon>
        <taxon>Arthropoda</taxon>
        <taxon>Hexapoda</taxon>
        <taxon>Insecta</taxon>
        <taxon>Pterygota</taxon>
        <taxon>Neoptera</taxon>
        <taxon>Endopterygota</taxon>
        <taxon>Lepidoptera</taxon>
        <taxon>Glossata</taxon>
        <taxon>Ditrysia</taxon>
        <taxon>Papilionoidea</taxon>
        <taxon>Nymphalidae</taxon>
        <taxon>Satyrinae</taxon>
        <taxon>Satyrini</taxon>
        <taxon>Parargina</taxon>
        <taxon>Pararge</taxon>
    </lineage>
</organism>
<keyword evidence="1 3" id="KW-0193">Cuticle</keyword>
<sequence length="118" mass="12757">MKLLVVLCLVAVAIAAPPPATYNNNNADILRYENDNIGLGNYRYVVVQSDGTKQGQLGELRNEGRENESIAVQGFYSWFAPNGVEYRVVYTADEEGFKPEVEEAPGGPPPAVVASLLG</sequence>
<dbReference type="OrthoDB" id="7363665at2759"/>
<evidence type="ECO:0000313" key="6">
    <source>
        <dbReference type="Proteomes" id="UP000838756"/>
    </source>
</evidence>
<dbReference type="GO" id="GO:0008010">
    <property type="term" value="F:structural constituent of chitin-based larval cuticle"/>
    <property type="evidence" value="ECO:0007669"/>
    <property type="project" value="TreeGrafter"/>
</dbReference>
<keyword evidence="6" id="KW-1185">Reference proteome</keyword>
<proteinExistence type="predicted"/>
<name>A0A8S4RJN9_9NEOP</name>
<reference evidence="5" key="1">
    <citation type="submission" date="2022-03" db="EMBL/GenBank/DDBJ databases">
        <authorList>
            <person name="Lindestad O."/>
        </authorList>
    </citation>
    <scope>NUCLEOTIDE SEQUENCE</scope>
</reference>
<dbReference type="EMBL" id="CAKXAJ010025241">
    <property type="protein sequence ID" value="CAH2237017.1"/>
    <property type="molecule type" value="Genomic_DNA"/>
</dbReference>
<dbReference type="Pfam" id="PF00379">
    <property type="entry name" value="Chitin_bind_4"/>
    <property type="match status" value="1"/>
</dbReference>
<evidence type="ECO:0000256" key="1">
    <source>
        <dbReference type="ARBA" id="ARBA00022460"/>
    </source>
</evidence>